<protein>
    <submittedName>
        <fullName evidence="7">Salicylate hydroxylase</fullName>
    </submittedName>
</protein>
<name>A0A8H3W0U6_9PEZI</name>
<comment type="caution">
    <text evidence="7">The sequence shown here is derived from an EMBL/GenBank/DDBJ whole genome shotgun (WGS) entry which is preliminary data.</text>
</comment>
<evidence type="ECO:0000259" key="6">
    <source>
        <dbReference type="Pfam" id="PF01494"/>
    </source>
</evidence>
<reference evidence="7 8" key="1">
    <citation type="submission" date="2019-12" db="EMBL/GenBank/DDBJ databases">
        <title>A genome sequence resource for the geographically widespread anthracnose pathogen Colletotrichum asianum.</title>
        <authorList>
            <person name="Meng Y."/>
        </authorList>
    </citation>
    <scope>NUCLEOTIDE SEQUENCE [LARGE SCALE GENOMIC DNA]</scope>
    <source>
        <strain evidence="7 8">ICMP 18580</strain>
    </source>
</reference>
<dbReference type="Proteomes" id="UP000434172">
    <property type="component" value="Unassembled WGS sequence"/>
</dbReference>
<dbReference type="Pfam" id="PF01494">
    <property type="entry name" value="FAD_binding_3"/>
    <property type="match status" value="1"/>
</dbReference>
<dbReference type="GO" id="GO:0004497">
    <property type="term" value="F:monooxygenase activity"/>
    <property type="evidence" value="ECO:0007669"/>
    <property type="project" value="UniProtKB-KW"/>
</dbReference>
<dbReference type="GO" id="GO:0071949">
    <property type="term" value="F:FAD binding"/>
    <property type="evidence" value="ECO:0007669"/>
    <property type="project" value="InterPro"/>
</dbReference>
<dbReference type="PANTHER" id="PTHR13789">
    <property type="entry name" value="MONOOXYGENASE"/>
    <property type="match status" value="1"/>
</dbReference>
<comment type="similarity">
    <text evidence="1">Belongs to the paxM FAD-dependent monooxygenase family.</text>
</comment>
<evidence type="ECO:0000313" key="7">
    <source>
        <dbReference type="EMBL" id="KAF0317247.1"/>
    </source>
</evidence>
<dbReference type="InterPro" id="IPR050493">
    <property type="entry name" value="FAD-dep_Monooxygenase_BioMet"/>
</dbReference>
<keyword evidence="3" id="KW-0274">FAD</keyword>
<gene>
    <name evidence="7" type="ORF">GQ607_015563</name>
</gene>
<dbReference type="InterPro" id="IPR036188">
    <property type="entry name" value="FAD/NAD-bd_sf"/>
</dbReference>
<keyword evidence="5" id="KW-0503">Monooxygenase</keyword>
<dbReference type="Gene3D" id="3.50.50.60">
    <property type="entry name" value="FAD/NAD(P)-binding domain"/>
    <property type="match status" value="1"/>
</dbReference>
<feature type="non-terminal residue" evidence="7">
    <location>
        <position position="1"/>
    </location>
</feature>
<sequence length="436" mass="48127">RKDHQSERMKVLVIGAGLGGLACAIACKREGLEVVVLERANRIVPIGAGIQVPPNGTRIARQLGYLDKLLERGVIVDKMELRRYANGKHLFSLSAKECMQQYGDLWMVCHRADCHAALWETCVSLGVDLCLDMDVERIDFETNTVWLEDGDDISGDVIIGADGLYSICRNQLLGTPSSAVETGDLAYRASFPAEQLKTLNDGAVDELCSRKQVTVWVGPQKHTVFYPVRDGKEFNLVLIRPDNMAPGERHIEGDVGEMRQSYEGWDETLTKLISCIPRVQKWKLCTHPELKTWTKGCVALLGDSCHPSLPYQAQGAAMAVEDGAVLGKLLGLLNASSNGTTPAELIPEVLQLYETLRKSRTTVNVQGARSNQKWYQIPDGPEQEARDAEMAGAKLTDGLSPTGWRWIDPEYQKELLGHDVVAEAVKAFAEWEAARA</sequence>
<keyword evidence="4" id="KW-0560">Oxidoreductase</keyword>
<dbReference type="InterPro" id="IPR002938">
    <property type="entry name" value="FAD-bd"/>
</dbReference>
<dbReference type="SUPFAM" id="SSF54373">
    <property type="entry name" value="FAD-linked reductases, C-terminal domain"/>
    <property type="match status" value="1"/>
</dbReference>
<evidence type="ECO:0000256" key="3">
    <source>
        <dbReference type="ARBA" id="ARBA00022827"/>
    </source>
</evidence>
<dbReference type="PANTHER" id="PTHR13789:SF311">
    <property type="entry name" value="HYDROXYLASE, PUTATIVE (AFU_ORTHOLOGUE AFUA_5G10180)-RELATED"/>
    <property type="match status" value="1"/>
</dbReference>
<proteinExistence type="inferred from homology"/>
<accession>A0A8H3W0U6</accession>
<dbReference type="FunFam" id="3.50.50.60:FF:000115">
    <property type="entry name" value="Salicylate hydroxylase, putative"/>
    <property type="match status" value="1"/>
</dbReference>
<keyword evidence="8" id="KW-1185">Reference proteome</keyword>
<dbReference type="EMBL" id="WOWK01000135">
    <property type="protein sequence ID" value="KAF0317247.1"/>
    <property type="molecule type" value="Genomic_DNA"/>
</dbReference>
<dbReference type="OrthoDB" id="16820at2759"/>
<evidence type="ECO:0000256" key="4">
    <source>
        <dbReference type="ARBA" id="ARBA00023002"/>
    </source>
</evidence>
<evidence type="ECO:0000313" key="8">
    <source>
        <dbReference type="Proteomes" id="UP000434172"/>
    </source>
</evidence>
<organism evidence="7 8">
    <name type="scientific">Colletotrichum asianum</name>
    <dbReference type="NCBI Taxonomy" id="702518"/>
    <lineage>
        <taxon>Eukaryota</taxon>
        <taxon>Fungi</taxon>
        <taxon>Dikarya</taxon>
        <taxon>Ascomycota</taxon>
        <taxon>Pezizomycotina</taxon>
        <taxon>Sordariomycetes</taxon>
        <taxon>Hypocreomycetidae</taxon>
        <taxon>Glomerellales</taxon>
        <taxon>Glomerellaceae</taxon>
        <taxon>Colletotrichum</taxon>
        <taxon>Colletotrichum gloeosporioides species complex</taxon>
    </lineage>
</organism>
<evidence type="ECO:0000256" key="5">
    <source>
        <dbReference type="ARBA" id="ARBA00023033"/>
    </source>
</evidence>
<dbReference type="PRINTS" id="PR00420">
    <property type="entry name" value="RNGMNOXGNASE"/>
</dbReference>
<dbReference type="AlphaFoldDB" id="A0A8H3W0U6"/>
<dbReference type="SUPFAM" id="SSF51905">
    <property type="entry name" value="FAD/NAD(P)-binding domain"/>
    <property type="match status" value="1"/>
</dbReference>
<evidence type="ECO:0000256" key="2">
    <source>
        <dbReference type="ARBA" id="ARBA00022630"/>
    </source>
</evidence>
<keyword evidence="2" id="KW-0285">Flavoprotein</keyword>
<feature type="domain" description="FAD-binding" evidence="6">
    <location>
        <begin position="9"/>
        <end position="332"/>
    </location>
</feature>
<evidence type="ECO:0000256" key="1">
    <source>
        <dbReference type="ARBA" id="ARBA00007992"/>
    </source>
</evidence>